<dbReference type="PANTHER" id="PTHR33116:SF78">
    <property type="entry name" value="OS12G0587133 PROTEIN"/>
    <property type="match status" value="1"/>
</dbReference>
<proteinExistence type="predicted"/>
<evidence type="ECO:0000313" key="1">
    <source>
        <dbReference type="EMBL" id="JAD24986.1"/>
    </source>
</evidence>
<dbReference type="PANTHER" id="PTHR33116">
    <property type="entry name" value="REVERSE TRANSCRIPTASE ZINC-BINDING DOMAIN-CONTAINING PROTEIN-RELATED-RELATED"/>
    <property type="match status" value="1"/>
</dbReference>
<reference evidence="1" key="1">
    <citation type="submission" date="2014-09" db="EMBL/GenBank/DDBJ databases">
        <authorList>
            <person name="Magalhaes I.L.F."/>
            <person name="Oliveira U."/>
            <person name="Santos F.R."/>
            <person name="Vidigal T.H.D.A."/>
            <person name="Brescovit A.D."/>
            <person name="Santos A.J."/>
        </authorList>
    </citation>
    <scope>NUCLEOTIDE SEQUENCE</scope>
    <source>
        <tissue evidence="1">Shoot tissue taken approximately 20 cm above the soil surface</tissue>
    </source>
</reference>
<name>A0A0A9QJF9_ARUDO</name>
<dbReference type="AlphaFoldDB" id="A0A0A9QJF9"/>
<protein>
    <submittedName>
        <fullName evidence="1">Uncharacterized protein</fullName>
    </submittedName>
</protein>
<reference evidence="1" key="2">
    <citation type="journal article" date="2015" name="Data Brief">
        <title>Shoot transcriptome of the giant reed, Arundo donax.</title>
        <authorList>
            <person name="Barrero R.A."/>
            <person name="Guerrero F.D."/>
            <person name="Moolhuijzen P."/>
            <person name="Goolsby J.A."/>
            <person name="Tidwell J."/>
            <person name="Bellgard S.E."/>
            <person name="Bellgard M.I."/>
        </authorList>
    </citation>
    <scope>NUCLEOTIDE SEQUENCE</scope>
    <source>
        <tissue evidence="1">Shoot tissue taken approximately 20 cm above the soil surface</tissue>
    </source>
</reference>
<accession>A0A0A9QJF9</accession>
<sequence>MVPINVHHDKALHIANTLGCQVSGMPFTYLGLPLGTTRSSVEEYMPILNRIEKRMMGINRFLDYSGKLIMVNSVISVMPTFYMCTIKVHVSVIEQIDKY</sequence>
<dbReference type="EMBL" id="GBRH01272909">
    <property type="protein sequence ID" value="JAD24986.1"/>
    <property type="molecule type" value="Transcribed_RNA"/>
</dbReference>
<organism evidence="1">
    <name type="scientific">Arundo donax</name>
    <name type="common">Giant reed</name>
    <name type="synonym">Donax arundinaceus</name>
    <dbReference type="NCBI Taxonomy" id="35708"/>
    <lineage>
        <taxon>Eukaryota</taxon>
        <taxon>Viridiplantae</taxon>
        <taxon>Streptophyta</taxon>
        <taxon>Embryophyta</taxon>
        <taxon>Tracheophyta</taxon>
        <taxon>Spermatophyta</taxon>
        <taxon>Magnoliopsida</taxon>
        <taxon>Liliopsida</taxon>
        <taxon>Poales</taxon>
        <taxon>Poaceae</taxon>
        <taxon>PACMAD clade</taxon>
        <taxon>Arundinoideae</taxon>
        <taxon>Arundineae</taxon>
        <taxon>Arundo</taxon>
    </lineage>
</organism>